<feature type="region of interest" description="Disordered" evidence="13">
    <location>
        <begin position="1"/>
        <end position="41"/>
    </location>
</feature>
<dbReference type="Gene3D" id="1.10.10.10">
    <property type="entry name" value="Winged helix-like DNA-binding domain superfamily/Winged helix DNA-binding domain"/>
    <property type="match status" value="1"/>
</dbReference>
<evidence type="ECO:0000256" key="13">
    <source>
        <dbReference type="SAM" id="MobiDB-lite"/>
    </source>
</evidence>
<dbReference type="Gene3D" id="3.40.630.30">
    <property type="match status" value="1"/>
</dbReference>
<evidence type="ECO:0000256" key="2">
    <source>
        <dbReference type="ARBA" id="ARBA00010107"/>
    </source>
</evidence>
<dbReference type="EC" id="2.3.1.48" evidence="3 12"/>
<evidence type="ECO:0000256" key="10">
    <source>
        <dbReference type="ARBA" id="ARBA00023242"/>
    </source>
</evidence>
<dbReference type="Pfam" id="PF11717">
    <property type="entry name" value="Tudor-knot"/>
    <property type="match status" value="1"/>
</dbReference>
<keyword evidence="4" id="KW-0808">Transferase</keyword>
<dbReference type="InterPro" id="IPR016197">
    <property type="entry name" value="Chromo-like_dom_sf"/>
</dbReference>
<accession>A0A6N2LTW2</accession>
<dbReference type="InterPro" id="IPR040706">
    <property type="entry name" value="Zf-MYST"/>
</dbReference>
<dbReference type="EMBL" id="CAADRP010001608">
    <property type="protein sequence ID" value="VFU44835.1"/>
    <property type="molecule type" value="Genomic_DNA"/>
</dbReference>
<evidence type="ECO:0000259" key="14">
    <source>
        <dbReference type="PROSITE" id="PS51726"/>
    </source>
</evidence>
<dbReference type="GO" id="GO:0003712">
    <property type="term" value="F:transcription coregulator activity"/>
    <property type="evidence" value="ECO:0007669"/>
    <property type="project" value="TreeGrafter"/>
</dbReference>
<keyword evidence="9" id="KW-0007">Acetylation</keyword>
<name>A0A6N2LTW2_SALVM</name>
<dbReference type="PANTHER" id="PTHR10615:SF161">
    <property type="entry name" value="HISTONE ACETYLTRANSFERASE KAT7"/>
    <property type="match status" value="1"/>
</dbReference>
<feature type="domain" description="MYST-type HAT" evidence="14">
    <location>
        <begin position="206"/>
        <end position="530"/>
    </location>
</feature>
<organism evidence="15">
    <name type="scientific">Salix viminalis</name>
    <name type="common">Common osier</name>
    <name type="synonym">Basket willow</name>
    <dbReference type="NCBI Taxonomy" id="40686"/>
    <lineage>
        <taxon>Eukaryota</taxon>
        <taxon>Viridiplantae</taxon>
        <taxon>Streptophyta</taxon>
        <taxon>Embryophyta</taxon>
        <taxon>Tracheophyta</taxon>
        <taxon>Spermatophyta</taxon>
        <taxon>Magnoliopsida</taxon>
        <taxon>eudicotyledons</taxon>
        <taxon>Gunneridae</taxon>
        <taxon>Pentapetalae</taxon>
        <taxon>rosids</taxon>
        <taxon>fabids</taxon>
        <taxon>Malpighiales</taxon>
        <taxon>Salicaceae</taxon>
        <taxon>Saliceae</taxon>
        <taxon>Salix</taxon>
    </lineage>
</organism>
<keyword evidence="6" id="KW-0863">Zinc-finger</keyword>
<dbReference type="AlphaFoldDB" id="A0A6N2LTW2"/>
<keyword evidence="10 12" id="KW-0539">Nucleus</keyword>
<dbReference type="PROSITE" id="PS51726">
    <property type="entry name" value="MYST_HAT"/>
    <property type="match status" value="1"/>
</dbReference>
<dbReference type="GO" id="GO:0004402">
    <property type="term" value="F:histone acetyltransferase activity"/>
    <property type="evidence" value="ECO:0007669"/>
    <property type="project" value="InterPro"/>
</dbReference>
<evidence type="ECO:0000256" key="4">
    <source>
        <dbReference type="ARBA" id="ARBA00022679"/>
    </source>
</evidence>
<proteinExistence type="inferred from homology"/>
<dbReference type="SUPFAM" id="SSF54160">
    <property type="entry name" value="Chromo domain-like"/>
    <property type="match status" value="1"/>
</dbReference>
<keyword evidence="5" id="KW-0479">Metal-binding</keyword>
<gene>
    <name evidence="15" type="ORF">SVIM_LOCUS277644</name>
</gene>
<sequence>MGSIDTPQNPENGSTTLPPTTDASATYDGDQNPNNGMPPRATEMMLPIESEVVKKRKASMFPLEVGTRVLCRWRDCKYHPVKVIERRKIQSGGTNDYEYYVHYTECKCRFYLRIFNVNRRLDEWVKLEHLDLDSVETVVDEKVEDKFYESLMCPLPLTLNAVHLSDHFAVTSLKMTRHQKRKIDETHVEGHEELDAASLREHEEFTKVKNIATMELGRYEIETWYFSPFPPEYNDCLKLYFCEFCLNFMKRKEQLQRHMKKCDLKHPPGDEIYRSGTLSMFEIDGKKNKVYGQNLCYLAKLFLDHKTLYYDVDLFLFYVLCECDDRGCHMVGYFSKEKHSEESYNLACILTLPPYQRKGYGKFLIAFSYELSKKEGKVGTPERPLSDLGLLSYRGYWTRVLLDILKRHKGNISIKVSNFLRDQDSFHSADLLMPSSAYLNCDEKFMAVTVHFVDQKWPHPVCSMCQLMELSDMTAIKAEDILTTLQSLELIQYRKGQHVICADPKVLDRHLKAAGRGGLDVDVSKLIWTPYKEQG</sequence>
<evidence type="ECO:0000256" key="6">
    <source>
        <dbReference type="ARBA" id="ARBA00022771"/>
    </source>
</evidence>
<comment type="catalytic activity">
    <reaction evidence="12">
        <text>L-lysyl-[protein] + acetyl-CoA = N(6)-acetyl-L-lysyl-[protein] + CoA + H(+)</text>
        <dbReference type="Rhea" id="RHEA:45948"/>
        <dbReference type="Rhea" id="RHEA-COMP:9752"/>
        <dbReference type="Rhea" id="RHEA-COMP:10731"/>
        <dbReference type="ChEBI" id="CHEBI:15378"/>
        <dbReference type="ChEBI" id="CHEBI:29969"/>
        <dbReference type="ChEBI" id="CHEBI:57287"/>
        <dbReference type="ChEBI" id="CHEBI:57288"/>
        <dbReference type="ChEBI" id="CHEBI:61930"/>
        <dbReference type="EC" id="2.3.1.48"/>
    </reaction>
</comment>
<evidence type="ECO:0000256" key="9">
    <source>
        <dbReference type="ARBA" id="ARBA00022990"/>
    </source>
</evidence>
<evidence type="ECO:0000256" key="1">
    <source>
        <dbReference type="ARBA" id="ARBA00004123"/>
    </source>
</evidence>
<comment type="similarity">
    <text evidence="2 12">Belongs to the MYST (SAS/MOZ) family.</text>
</comment>
<dbReference type="Gene3D" id="2.30.30.140">
    <property type="match status" value="1"/>
</dbReference>
<evidence type="ECO:0000313" key="15">
    <source>
        <dbReference type="EMBL" id="VFU44835.1"/>
    </source>
</evidence>
<dbReference type="GO" id="GO:0008270">
    <property type="term" value="F:zinc ion binding"/>
    <property type="evidence" value="ECO:0007669"/>
    <property type="project" value="UniProtKB-KW"/>
</dbReference>
<dbReference type="Gene3D" id="3.30.60.60">
    <property type="entry name" value="N-acetyl transferase-like"/>
    <property type="match status" value="1"/>
</dbReference>
<evidence type="ECO:0000256" key="11">
    <source>
        <dbReference type="PIRSR" id="PIRSR602717-51"/>
    </source>
</evidence>
<keyword evidence="8" id="KW-0156">Chromatin regulator</keyword>
<dbReference type="GO" id="GO:0000785">
    <property type="term" value="C:chromatin"/>
    <property type="evidence" value="ECO:0007669"/>
    <property type="project" value="TreeGrafter"/>
</dbReference>
<dbReference type="Pfam" id="PF01853">
    <property type="entry name" value="MOZ_SAS"/>
    <property type="match status" value="1"/>
</dbReference>
<evidence type="ECO:0000256" key="3">
    <source>
        <dbReference type="ARBA" id="ARBA00013184"/>
    </source>
</evidence>
<protein>
    <recommendedName>
        <fullName evidence="3 12">Histone acetyltransferase</fullName>
        <ecNumber evidence="3 12">2.3.1.48</ecNumber>
    </recommendedName>
</protein>
<dbReference type="GO" id="GO:0003682">
    <property type="term" value="F:chromatin binding"/>
    <property type="evidence" value="ECO:0007669"/>
    <property type="project" value="TreeGrafter"/>
</dbReference>
<dbReference type="InterPro" id="IPR016181">
    <property type="entry name" value="Acyl_CoA_acyltransferase"/>
</dbReference>
<comment type="subcellular location">
    <subcellularLocation>
        <location evidence="1 12">Nucleus</location>
    </subcellularLocation>
</comment>
<evidence type="ECO:0000256" key="7">
    <source>
        <dbReference type="ARBA" id="ARBA00022833"/>
    </source>
</evidence>
<feature type="compositionally biased region" description="Polar residues" evidence="13">
    <location>
        <begin position="1"/>
        <end position="35"/>
    </location>
</feature>
<dbReference type="InterPro" id="IPR036388">
    <property type="entry name" value="WH-like_DNA-bd_sf"/>
</dbReference>
<dbReference type="PANTHER" id="PTHR10615">
    <property type="entry name" value="HISTONE ACETYLTRANSFERASE"/>
    <property type="match status" value="1"/>
</dbReference>
<keyword evidence="7" id="KW-0862">Zinc</keyword>
<evidence type="ECO:0000256" key="5">
    <source>
        <dbReference type="ARBA" id="ARBA00022723"/>
    </source>
</evidence>
<dbReference type="FunFam" id="3.30.60.60:FF:000001">
    <property type="entry name" value="Histone acetyltransferase"/>
    <property type="match status" value="1"/>
</dbReference>
<dbReference type="InterPro" id="IPR025995">
    <property type="entry name" value="Tudor-knot"/>
</dbReference>
<dbReference type="GO" id="GO:0005634">
    <property type="term" value="C:nucleus"/>
    <property type="evidence" value="ECO:0007669"/>
    <property type="project" value="UniProtKB-SubCell"/>
</dbReference>
<feature type="active site" description="Proton donor/acceptor" evidence="11">
    <location>
        <position position="382"/>
    </location>
</feature>
<dbReference type="SUPFAM" id="SSF55729">
    <property type="entry name" value="Acyl-CoA N-acyltransferases (Nat)"/>
    <property type="match status" value="1"/>
</dbReference>
<dbReference type="InterPro" id="IPR002717">
    <property type="entry name" value="HAT_MYST-type"/>
</dbReference>
<dbReference type="CDD" id="cd04301">
    <property type="entry name" value="NAT_SF"/>
    <property type="match status" value="1"/>
</dbReference>
<reference evidence="15" key="1">
    <citation type="submission" date="2019-03" db="EMBL/GenBank/DDBJ databases">
        <authorList>
            <person name="Mank J."/>
            <person name="Almeida P."/>
        </authorList>
    </citation>
    <scope>NUCLEOTIDE SEQUENCE</scope>
    <source>
        <strain evidence="15">78183</strain>
    </source>
</reference>
<evidence type="ECO:0000256" key="12">
    <source>
        <dbReference type="RuleBase" id="RU361211"/>
    </source>
</evidence>
<dbReference type="InterPro" id="IPR050603">
    <property type="entry name" value="MYST_HAT"/>
</dbReference>
<dbReference type="Pfam" id="PF17772">
    <property type="entry name" value="zf-MYST"/>
    <property type="match status" value="1"/>
</dbReference>
<dbReference type="FunFam" id="3.40.630.30:FF:000002">
    <property type="entry name" value="Histone acetyltransferase"/>
    <property type="match status" value="1"/>
</dbReference>
<evidence type="ECO:0000256" key="8">
    <source>
        <dbReference type="ARBA" id="ARBA00022853"/>
    </source>
</evidence>
<dbReference type="GO" id="GO:0006357">
    <property type="term" value="P:regulation of transcription by RNA polymerase II"/>
    <property type="evidence" value="ECO:0007669"/>
    <property type="project" value="TreeGrafter"/>
</dbReference>